<sequence length="109" mass="12345">MYRIVYEIRLKGIPNEMECLAKLHEAIKNVSTCIGSATTFVCFYKNVLVKLMPKHIDKAYQPSVAYEPLLQTISISLIIESKSVKYIPEIVESIYSFAKNCGLALQLVE</sequence>
<proteinExistence type="predicted"/>
<name>A0A7C4D0C7_9CREN</name>
<evidence type="ECO:0000313" key="1">
    <source>
        <dbReference type="EMBL" id="HGM07041.1"/>
    </source>
</evidence>
<dbReference type="AlphaFoldDB" id="A0A7C4D0C7"/>
<reference evidence="1" key="1">
    <citation type="journal article" date="2020" name="mSystems">
        <title>Genome- and Community-Level Interaction Insights into Carbon Utilization and Element Cycling Functions of Hydrothermarchaeota in Hydrothermal Sediment.</title>
        <authorList>
            <person name="Zhou Z."/>
            <person name="Liu Y."/>
            <person name="Xu W."/>
            <person name="Pan J."/>
            <person name="Luo Z.H."/>
            <person name="Li M."/>
        </authorList>
    </citation>
    <scope>NUCLEOTIDE SEQUENCE [LARGE SCALE GENOMIC DNA]</scope>
    <source>
        <strain evidence="1">SpSt-658</strain>
    </source>
</reference>
<dbReference type="EMBL" id="DTCA01000047">
    <property type="protein sequence ID" value="HGM07041.1"/>
    <property type="molecule type" value="Genomic_DNA"/>
</dbReference>
<gene>
    <name evidence="1" type="ORF">ENU31_01335</name>
</gene>
<comment type="caution">
    <text evidence="1">The sequence shown here is derived from an EMBL/GenBank/DDBJ whole genome shotgun (WGS) entry which is preliminary data.</text>
</comment>
<protein>
    <submittedName>
        <fullName evidence="1">Uncharacterized protein</fullName>
    </submittedName>
</protein>
<accession>A0A7C4D0C7</accession>
<organism evidence="1">
    <name type="scientific">Ignisphaera aggregans</name>
    <dbReference type="NCBI Taxonomy" id="334771"/>
    <lineage>
        <taxon>Archaea</taxon>
        <taxon>Thermoproteota</taxon>
        <taxon>Thermoprotei</taxon>
        <taxon>Desulfurococcales</taxon>
        <taxon>Desulfurococcaceae</taxon>
        <taxon>Ignisphaera</taxon>
    </lineage>
</organism>